<evidence type="ECO:0000259" key="6">
    <source>
        <dbReference type="PROSITE" id="PS51686"/>
    </source>
</evidence>
<keyword evidence="2 5" id="KW-0808">Transferase</keyword>
<dbReference type="Gene3D" id="3.40.50.150">
    <property type="entry name" value="Vaccinia Virus protein VP39"/>
    <property type="match status" value="2"/>
</dbReference>
<dbReference type="PRINTS" id="PR02008">
    <property type="entry name" value="RCMTFAMILY"/>
</dbReference>
<dbReference type="PANTHER" id="PTHR22808:SF1">
    <property type="entry name" value="RNA CYTOSINE-C(5)-METHYLTRANSFERASE NSUN2-RELATED"/>
    <property type="match status" value="1"/>
</dbReference>
<dbReference type="GeneID" id="39728968"/>
<gene>
    <name evidence="7" type="ORF">PGAL8A_00044300</name>
</gene>
<comment type="caution">
    <text evidence="5">Lacks conserved residue(s) required for the propagation of feature annotation.</text>
</comment>
<keyword evidence="1 5" id="KW-0489">Methyltransferase</keyword>
<feature type="binding site" evidence="5">
    <location>
        <position position="308"/>
    </location>
    <ligand>
        <name>S-adenosyl-L-methionine</name>
        <dbReference type="ChEBI" id="CHEBI:59789"/>
    </ligand>
</feature>
<evidence type="ECO:0000313" key="7">
    <source>
        <dbReference type="EMBL" id="CRG98012.1"/>
    </source>
</evidence>
<keyword evidence="4 5" id="KW-0694">RNA-binding</keyword>
<dbReference type="InterPro" id="IPR029063">
    <property type="entry name" value="SAM-dependent_MTases_sf"/>
</dbReference>
<evidence type="ECO:0000256" key="4">
    <source>
        <dbReference type="ARBA" id="ARBA00022884"/>
    </source>
</evidence>
<comment type="caution">
    <text evidence="7">The sequence shown here is derived from an EMBL/GenBank/DDBJ whole genome shotgun (WGS) entry which is preliminary data.</text>
</comment>
<dbReference type="OrthoDB" id="6093671at2759"/>
<protein>
    <submittedName>
        <fullName evidence="7">tRNA m5C-methyltransferase, putative</fullName>
    </submittedName>
</protein>
<feature type="domain" description="SAM-dependent MTase RsmB/NOP-type" evidence="6">
    <location>
        <begin position="188"/>
        <end position="537"/>
    </location>
</feature>
<name>A0A1J1GZX9_PLAGA</name>
<dbReference type="PANTHER" id="PTHR22808">
    <property type="entry name" value="NCL1 YEAST -RELATED NOL1/NOP2/FMU SUN DOMAIN-CONTAINING"/>
    <property type="match status" value="1"/>
</dbReference>
<feature type="active site" description="Nucleophile" evidence="5">
    <location>
        <position position="416"/>
    </location>
</feature>
<accession>A0A1J1GZX9</accession>
<dbReference type="AlphaFoldDB" id="A0A1J1GZX9"/>
<dbReference type="VEuPathDB" id="PlasmoDB:PGAL8A_00044300"/>
<reference evidence="7" key="1">
    <citation type="submission" date="2015-04" db="EMBL/GenBank/DDBJ databases">
        <authorList>
            <consortium name="Pathogen Informatics"/>
        </authorList>
    </citation>
    <scope>NUCLEOTIDE SEQUENCE [LARGE SCALE GENOMIC DNA]</scope>
    <source>
        <strain evidence="7">8A</strain>
    </source>
</reference>
<evidence type="ECO:0000256" key="5">
    <source>
        <dbReference type="PROSITE-ProRule" id="PRU01023"/>
    </source>
</evidence>
<keyword evidence="3 5" id="KW-0949">S-adenosyl-L-methionine</keyword>
<dbReference type="GO" id="GO:0003723">
    <property type="term" value="F:RNA binding"/>
    <property type="evidence" value="ECO:0007669"/>
    <property type="project" value="UniProtKB-UniRule"/>
</dbReference>
<dbReference type="InterPro" id="IPR049560">
    <property type="entry name" value="MeTrfase_RsmB-F_NOP2_cat"/>
</dbReference>
<keyword evidence="8" id="KW-1185">Reference proteome</keyword>
<organism evidence="7 8">
    <name type="scientific">Plasmodium gallinaceum</name>
    <dbReference type="NCBI Taxonomy" id="5849"/>
    <lineage>
        <taxon>Eukaryota</taxon>
        <taxon>Sar</taxon>
        <taxon>Alveolata</taxon>
        <taxon>Apicomplexa</taxon>
        <taxon>Aconoidasida</taxon>
        <taxon>Haemosporida</taxon>
        <taxon>Plasmodiidae</taxon>
        <taxon>Plasmodium</taxon>
        <taxon>Plasmodium (Haemamoeba)</taxon>
    </lineage>
</organism>
<dbReference type="SUPFAM" id="SSF53335">
    <property type="entry name" value="S-adenosyl-L-methionine-dependent methyltransferases"/>
    <property type="match status" value="2"/>
</dbReference>
<evidence type="ECO:0000256" key="1">
    <source>
        <dbReference type="ARBA" id="ARBA00022603"/>
    </source>
</evidence>
<sequence length="1047" mass="124569">MELNKEIHYENNILQKNDNFFNYYVNQKIIKEEEIDSFMAIINKELPITFRVLNNNKYSKFIHENIENKLESICKNRYSIIKLNEEDKMYEIYLTRSEIKKQENYKNLYNYLINLNESGYIFRQELVSMLPVLFLKLKENFFVLDICAAPGSKTAQILDYMHLMKRKNIKNILIKKFLQKNCIKMYKIIENIDSDDTEENFINKYLMNEEDNKNNINNKNIENNDIQDKFLINNSNSDILINENDKENREYNKESLEKIYKSYYSILDNNSYDDKFFEYILNVDNNLYNDYKELISNNNPSGVVVGNDSNFKRCCMLFHRLKNIHSGSLIVTNNNAIDFPYIYIKNEKEGNFERKYFDSVLCDVPCSGDGTIRKDKNVWLNWNIYNAYNLFQLQVNILKRSIDLTKENGYIIYSTCSLNPIENEAVICEIFNSIENLSSLKLVNFGNEILTKLNYKTGLTEWKVFMDDKWFETYEEFCDYLTSNNSIKHKKIYEKIQKGMFPSSKEFLKLINLNYVKRFFPHKYNAGGFFIAVIKKCSKVQWKKKMKKEYTNENTTENNNGIFENKEYTKNIKKKKYKKKKNSKKKKDITYENKKNINKNYINNKESNNNIYETFNNLTENNTFDKNMAIGNNEIINAINKKSEEELNRYIKSEINTINIPCEDEKFNVIKMLNEKIIPNNNLNSIHKAHKINHKNENFIKQQEYISLDYYEKLFCKDDILERIKSYFNLNDDFLSIKNNLYIHLKDNNNFSNLSVDERINMNIKKINLVSNHAKDILECYTKVKLKIITAGITVIQIDKNKNNSQENYYRINYSGCLNFIPYFKEVDNFLLNKIYRDNIIKNYFYSIYENKDRKFNFETYMDNLINERKSTVSKTNINKESNEKKEQKSICNQYDIKDKEIYNGIEDNEIPDELKIMNNIEKNNEINKYSNKNIIINSNIHEKNISEIKSEHDEQCSDNKIESDINTIWVNSDVILDLIKVDKSKINSITNETIKQTKKLKQYSPNVLLTLNKNKQILAIPSNKGKMYVDISIEKNSIIMLPYILN</sequence>
<evidence type="ECO:0000313" key="8">
    <source>
        <dbReference type="Proteomes" id="UP000220797"/>
    </source>
</evidence>
<dbReference type="Pfam" id="PF01189">
    <property type="entry name" value="Methyltr_RsmB-F"/>
    <property type="match status" value="1"/>
</dbReference>
<dbReference type="EMBL" id="CVMV01000132">
    <property type="protein sequence ID" value="CRG98012.1"/>
    <property type="molecule type" value="Genomic_DNA"/>
</dbReference>
<dbReference type="InterPro" id="IPR001678">
    <property type="entry name" value="MeTrfase_RsmB-F_NOP2_dom"/>
</dbReference>
<dbReference type="Proteomes" id="UP000220797">
    <property type="component" value="Unassembled WGS sequence"/>
</dbReference>
<evidence type="ECO:0000256" key="2">
    <source>
        <dbReference type="ARBA" id="ARBA00022679"/>
    </source>
</evidence>
<dbReference type="RefSeq" id="XP_028530809.1">
    <property type="nucleotide sequence ID" value="XM_028674459.1"/>
</dbReference>
<dbReference type="GO" id="GO:0008173">
    <property type="term" value="F:RNA methyltransferase activity"/>
    <property type="evidence" value="ECO:0007669"/>
    <property type="project" value="InterPro"/>
</dbReference>
<dbReference type="InterPro" id="IPR023267">
    <property type="entry name" value="RCMT"/>
</dbReference>
<feature type="binding site" evidence="5">
    <location>
        <position position="363"/>
    </location>
    <ligand>
        <name>S-adenosyl-L-methionine</name>
        <dbReference type="ChEBI" id="CHEBI:59789"/>
    </ligand>
</feature>
<proteinExistence type="inferred from homology"/>
<dbReference type="PROSITE" id="PS51686">
    <property type="entry name" value="SAM_MT_RSMB_NOP"/>
    <property type="match status" value="1"/>
</dbReference>
<dbReference type="GO" id="GO:0001510">
    <property type="term" value="P:RNA methylation"/>
    <property type="evidence" value="ECO:0007669"/>
    <property type="project" value="InterPro"/>
</dbReference>
<dbReference type="OMA" id="ANFKRCC"/>
<evidence type="ECO:0000256" key="3">
    <source>
        <dbReference type="ARBA" id="ARBA00022691"/>
    </source>
</evidence>
<comment type="similarity">
    <text evidence="5">Belongs to the class I-like SAM-binding methyltransferase superfamily. RsmB/NOP family.</text>
</comment>